<gene>
    <name evidence="2" type="ORF">GCM10007888_00980</name>
    <name evidence="1" type="ORF">MOX02_56060</name>
</gene>
<name>A0A512JC82_9HYPH</name>
<dbReference type="Proteomes" id="UP000321960">
    <property type="component" value="Unassembled WGS sequence"/>
</dbReference>
<keyword evidence="4" id="KW-1185">Reference proteome</keyword>
<proteinExistence type="predicted"/>
<comment type="caution">
    <text evidence="1">The sequence shown here is derived from an EMBL/GenBank/DDBJ whole genome shotgun (WGS) entry which is preliminary data.</text>
</comment>
<dbReference type="Proteomes" id="UP001156856">
    <property type="component" value="Unassembled WGS sequence"/>
</dbReference>
<dbReference type="AlphaFoldDB" id="A0A512JC82"/>
<evidence type="ECO:0000313" key="1">
    <source>
        <dbReference type="EMBL" id="GEP07568.1"/>
    </source>
</evidence>
<reference evidence="2" key="1">
    <citation type="journal article" date="2014" name="Int. J. Syst. Evol. Microbiol.">
        <title>Complete genome of a new Firmicutes species belonging to the dominant human colonic microbiota ('Ruminococcus bicirculans') reveals two chromosomes and a selective capacity to utilize plant glucans.</title>
        <authorList>
            <consortium name="NISC Comparative Sequencing Program"/>
            <person name="Wegmann U."/>
            <person name="Louis P."/>
            <person name="Goesmann A."/>
            <person name="Henrissat B."/>
            <person name="Duncan S.H."/>
            <person name="Flint H.J."/>
        </authorList>
    </citation>
    <scope>NUCLEOTIDE SEQUENCE</scope>
    <source>
        <strain evidence="2">NBRC 107715</strain>
    </source>
</reference>
<evidence type="ECO:0000313" key="4">
    <source>
        <dbReference type="Proteomes" id="UP001156856"/>
    </source>
</evidence>
<protein>
    <submittedName>
        <fullName evidence="1">Uncharacterized protein</fullName>
    </submittedName>
</protein>
<evidence type="ECO:0000313" key="2">
    <source>
        <dbReference type="EMBL" id="GLS61717.1"/>
    </source>
</evidence>
<sequence>MGSTSPRRSSGAAIRAFGNLAKAVPLAHGSLIYDNSEPVPVLLLRIAAGVVEENHLDGARSHHVLIAGAIAEALGLEPASVLKAADVDRPA</sequence>
<reference evidence="2" key="4">
    <citation type="submission" date="2023-01" db="EMBL/GenBank/DDBJ databases">
        <title>Draft genome sequence of Methylobacterium oxalidis strain NBRC 107715.</title>
        <authorList>
            <person name="Sun Q."/>
            <person name="Mori K."/>
        </authorList>
    </citation>
    <scope>NUCLEOTIDE SEQUENCE</scope>
    <source>
        <strain evidence="2">NBRC 107715</strain>
    </source>
</reference>
<reference evidence="4" key="2">
    <citation type="journal article" date="2019" name="Int. J. Syst. Evol. Microbiol.">
        <title>The Global Catalogue of Microorganisms (GCM) 10K type strain sequencing project: providing services to taxonomists for standard genome sequencing and annotation.</title>
        <authorList>
            <consortium name="The Broad Institute Genomics Platform"/>
            <consortium name="The Broad Institute Genome Sequencing Center for Infectious Disease"/>
            <person name="Wu L."/>
            <person name="Ma J."/>
        </authorList>
    </citation>
    <scope>NUCLEOTIDE SEQUENCE [LARGE SCALE GENOMIC DNA]</scope>
    <source>
        <strain evidence="4">NBRC 107715</strain>
    </source>
</reference>
<organism evidence="1 3">
    <name type="scientific">Methylobacterium oxalidis</name>
    <dbReference type="NCBI Taxonomy" id="944322"/>
    <lineage>
        <taxon>Bacteria</taxon>
        <taxon>Pseudomonadati</taxon>
        <taxon>Pseudomonadota</taxon>
        <taxon>Alphaproteobacteria</taxon>
        <taxon>Hyphomicrobiales</taxon>
        <taxon>Methylobacteriaceae</taxon>
        <taxon>Methylobacterium</taxon>
    </lineage>
</organism>
<dbReference type="EMBL" id="BSPK01000004">
    <property type="protein sequence ID" value="GLS61717.1"/>
    <property type="molecule type" value="Genomic_DNA"/>
</dbReference>
<dbReference type="EMBL" id="BJZU01000163">
    <property type="protein sequence ID" value="GEP07568.1"/>
    <property type="molecule type" value="Genomic_DNA"/>
</dbReference>
<reference evidence="1 3" key="3">
    <citation type="submission" date="2019-07" db="EMBL/GenBank/DDBJ databases">
        <title>Whole genome shotgun sequence of Methylobacterium oxalidis NBRC 107715.</title>
        <authorList>
            <person name="Hosoyama A."/>
            <person name="Uohara A."/>
            <person name="Ohji S."/>
            <person name="Ichikawa N."/>
        </authorList>
    </citation>
    <scope>NUCLEOTIDE SEQUENCE [LARGE SCALE GENOMIC DNA]</scope>
    <source>
        <strain evidence="1 3">NBRC 107715</strain>
    </source>
</reference>
<evidence type="ECO:0000313" key="3">
    <source>
        <dbReference type="Proteomes" id="UP000321960"/>
    </source>
</evidence>
<accession>A0A512JC82</accession>